<protein>
    <submittedName>
        <fullName evidence="9">Magnesium transporter CorA family protein</fullName>
    </submittedName>
</protein>
<proteinExistence type="inferred from homology"/>
<dbReference type="RefSeq" id="WP_319952186.1">
    <property type="nucleotide sequence ID" value="NZ_JAXAVX010000001.1"/>
</dbReference>
<feature type="transmembrane region" description="Helical" evidence="8">
    <location>
        <begin position="274"/>
        <end position="294"/>
    </location>
</feature>
<evidence type="ECO:0000256" key="3">
    <source>
        <dbReference type="ARBA" id="ARBA00022448"/>
    </source>
</evidence>
<keyword evidence="6 8" id="KW-1133">Transmembrane helix</keyword>
<dbReference type="InterPro" id="IPR045863">
    <property type="entry name" value="CorA_TM1_TM2"/>
</dbReference>
<keyword evidence="10" id="KW-1185">Reference proteome</keyword>
<comment type="subcellular location">
    <subcellularLocation>
        <location evidence="1">Cell membrane</location>
        <topology evidence="1">Multi-pass membrane protein</topology>
    </subcellularLocation>
</comment>
<dbReference type="EMBL" id="JAXAVX010000001">
    <property type="protein sequence ID" value="MDX8150033.1"/>
    <property type="molecule type" value="Genomic_DNA"/>
</dbReference>
<dbReference type="InterPro" id="IPR002523">
    <property type="entry name" value="MgTranspt_CorA/ZnTranspt_ZntB"/>
</dbReference>
<dbReference type="SUPFAM" id="SSF144083">
    <property type="entry name" value="Magnesium transport protein CorA, transmembrane region"/>
    <property type="match status" value="1"/>
</dbReference>
<dbReference type="PANTHER" id="PTHR46494">
    <property type="entry name" value="CORA FAMILY METAL ION TRANSPORTER (EUROFUNG)"/>
    <property type="match status" value="1"/>
</dbReference>
<keyword evidence="3" id="KW-0813">Transport</keyword>
<organism evidence="9 10">
    <name type="scientific">Patulibacter brassicae</name>
    <dbReference type="NCBI Taxonomy" id="1705717"/>
    <lineage>
        <taxon>Bacteria</taxon>
        <taxon>Bacillati</taxon>
        <taxon>Actinomycetota</taxon>
        <taxon>Thermoleophilia</taxon>
        <taxon>Solirubrobacterales</taxon>
        <taxon>Patulibacteraceae</taxon>
        <taxon>Patulibacter</taxon>
    </lineage>
</organism>
<keyword evidence="4" id="KW-1003">Cell membrane</keyword>
<dbReference type="Gene3D" id="3.30.460.20">
    <property type="entry name" value="CorA soluble domain-like"/>
    <property type="match status" value="1"/>
</dbReference>
<evidence type="ECO:0000256" key="5">
    <source>
        <dbReference type="ARBA" id="ARBA00022692"/>
    </source>
</evidence>
<comment type="caution">
    <text evidence="9">The sequence shown here is derived from an EMBL/GenBank/DDBJ whole genome shotgun (WGS) entry which is preliminary data.</text>
</comment>
<evidence type="ECO:0000256" key="4">
    <source>
        <dbReference type="ARBA" id="ARBA00022475"/>
    </source>
</evidence>
<accession>A0ABU4VGL7</accession>
<sequence>MPSLPRPRLGLGSRAVEPVDVPSAEVEGPQIETLEANGLRWVNVARPGRLELAWLREHFDFHALDYEDVLSRNQRPKVDAYDDYVFVVLHFPDYDKTIGRLNAAEVDVFVGPDFVITIPNRPLRTIEYLFSRAEQRDEERDRLFTKGSGYLLYRIIDECVDASFPMLRKIGNKLEQLEEDIFEGRSREIVRDISNAKQEIINFRRVVRPQRTALKDLNVARRYLVEDVELYFDDINDANERIWDMLENFKEVSEALESSNESVLQHAQSDSLRVLTAITVIVMPMTLIASVWGMNVKVPGEAQAHPFFILIGAMAAMLGLMIWWFRRNDLL</sequence>
<evidence type="ECO:0000256" key="7">
    <source>
        <dbReference type="ARBA" id="ARBA00023136"/>
    </source>
</evidence>
<evidence type="ECO:0000256" key="1">
    <source>
        <dbReference type="ARBA" id="ARBA00004651"/>
    </source>
</evidence>
<dbReference type="InterPro" id="IPR045861">
    <property type="entry name" value="CorA_cytoplasmic_dom"/>
</dbReference>
<evidence type="ECO:0000256" key="2">
    <source>
        <dbReference type="ARBA" id="ARBA00009765"/>
    </source>
</evidence>
<reference evidence="9 10" key="1">
    <citation type="submission" date="2023-11" db="EMBL/GenBank/DDBJ databases">
        <authorList>
            <person name="Xu M."/>
            <person name="Jiang T."/>
        </authorList>
    </citation>
    <scope>NUCLEOTIDE SEQUENCE [LARGE SCALE GENOMIC DNA]</scope>
    <source>
        <strain evidence="9 10">SD</strain>
    </source>
</reference>
<comment type="similarity">
    <text evidence="2">Belongs to the CorA metal ion transporter (MIT) (TC 1.A.35) family.</text>
</comment>
<evidence type="ECO:0000313" key="10">
    <source>
        <dbReference type="Proteomes" id="UP001277761"/>
    </source>
</evidence>
<gene>
    <name evidence="9" type="ORF">SK069_00375</name>
</gene>
<dbReference type="CDD" id="cd12822">
    <property type="entry name" value="TmCorA-like"/>
    <property type="match status" value="1"/>
</dbReference>
<evidence type="ECO:0000256" key="8">
    <source>
        <dbReference type="SAM" id="Phobius"/>
    </source>
</evidence>
<keyword evidence="7 8" id="KW-0472">Membrane</keyword>
<keyword evidence="5 8" id="KW-0812">Transmembrane</keyword>
<evidence type="ECO:0000256" key="6">
    <source>
        <dbReference type="ARBA" id="ARBA00022989"/>
    </source>
</evidence>
<dbReference type="SUPFAM" id="SSF143865">
    <property type="entry name" value="CorA soluble domain-like"/>
    <property type="match status" value="1"/>
</dbReference>
<dbReference type="Proteomes" id="UP001277761">
    <property type="component" value="Unassembled WGS sequence"/>
</dbReference>
<name>A0ABU4VGL7_9ACTN</name>
<dbReference type="Gene3D" id="1.20.58.340">
    <property type="entry name" value="Magnesium transport protein CorA, transmembrane region"/>
    <property type="match status" value="2"/>
</dbReference>
<feature type="transmembrane region" description="Helical" evidence="8">
    <location>
        <begin position="306"/>
        <end position="325"/>
    </location>
</feature>
<evidence type="ECO:0000313" key="9">
    <source>
        <dbReference type="EMBL" id="MDX8150033.1"/>
    </source>
</evidence>
<dbReference type="PANTHER" id="PTHR46494:SF1">
    <property type="entry name" value="CORA FAMILY METAL ION TRANSPORTER (EUROFUNG)"/>
    <property type="match status" value="1"/>
</dbReference>
<dbReference type="Pfam" id="PF01544">
    <property type="entry name" value="CorA"/>
    <property type="match status" value="1"/>
</dbReference>